<dbReference type="EC" id="3.5.1.89" evidence="2"/>
<dbReference type="Proteomes" id="UP000271098">
    <property type="component" value="Unassembled WGS sequence"/>
</dbReference>
<dbReference type="InterPro" id="IPR003737">
    <property type="entry name" value="GlcNAc_PI_deacetylase-related"/>
</dbReference>
<gene>
    <name evidence="3" type="ORF">GPUH_LOCUS6198</name>
</gene>
<protein>
    <recommendedName>
        <fullName evidence="2">N-acetylglucosaminylphosphatidylinositol deacetylase</fullName>
        <ecNumber evidence="2">3.5.1.89</ecNumber>
    </recommendedName>
</protein>
<dbReference type="SUPFAM" id="SSF102588">
    <property type="entry name" value="LmbE-like"/>
    <property type="match status" value="1"/>
</dbReference>
<proteinExistence type="inferred from homology"/>
<dbReference type="AlphaFoldDB" id="A0A3P6SIZ3"/>
<sequence length="181" mass="21352">MGAQRKYELANSITIHGLSRDNLTILDYELLGDGFYSWDKELLSKVILRHIQMLDVDTVVTFDEQGVSSHPNHIGCFRALQYLYTNGMIPAGVQVFILETVPKWRKYVIPLDAIISSWHSTFLYISSPSQYITTWRAMLAHRTQLRWFRYLYMLFSRYILINTLKRIHEQPRRPVLKKKTL</sequence>
<accession>A0A3P6SIZ3</accession>
<dbReference type="GO" id="GO:0005783">
    <property type="term" value="C:endoplasmic reticulum"/>
    <property type="evidence" value="ECO:0007669"/>
    <property type="project" value="TreeGrafter"/>
</dbReference>
<dbReference type="InterPro" id="IPR024078">
    <property type="entry name" value="LmbE-like_dom_sf"/>
</dbReference>
<dbReference type="Pfam" id="PF02585">
    <property type="entry name" value="PIG-L"/>
    <property type="match status" value="1"/>
</dbReference>
<evidence type="ECO:0000313" key="3">
    <source>
        <dbReference type="EMBL" id="VDK53798.1"/>
    </source>
</evidence>
<dbReference type="PANTHER" id="PTHR12993:SF11">
    <property type="entry name" value="N-ACETYLGLUCOSAMINYL-PHOSPHATIDYLINOSITOL DE-N-ACETYLASE"/>
    <property type="match status" value="1"/>
</dbReference>
<evidence type="ECO:0000256" key="2">
    <source>
        <dbReference type="ARBA" id="ARBA00012176"/>
    </source>
</evidence>
<name>A0A3P6SIZ3_9BILA</name>
<comment type="similarity">
    <text evidence="1">Belongs to the PIGL family.</text>
</comment>
<dbReference type="OrthoDB" id="440160at2759"/>
<dbReference type="GO" id="GO:0016020">
    <property type="term" value="C:membrane"/>
    <property type="evidence" value="ECO:0007669"/>
    <property type="project" value="GOC"/>
</dbReference>
<evidence type="ECO:0000313" key="4">
    <source>
        <dbReference type="Proteomes" id="UP000271098"/>
    </source>
</evidence>
<dbReference type="UniPathway" id="UPA00196"/>
<dbReference type="Gene3D" id="3.40.50.10320">
    <property type="entry name" value="LmbE-like"/>
    <property type="match status" value="1"/>
</dbReference>
<keyword evidence="4" id="KW-1185">Reference proteome</keyword>
<dbReference type="PANTHER" id="PTHR12993">
    <property type="entry name" value="N-ACETYLGLUCOSAMINYL-PHOSPHATIDYLINOSITOL DE-N-ACETYLASE-RELATED"/>
    <property type="match status" value="1"/>
</dbReference>
<evidence type="ECO:0000256" key="1">
    <source>
        <dbReference type="ARBA" id="ARBA00006066"/>
    </source>
</evidence>
<dbReference type="GO" id="GO:0000225">
    <property type="term" value="F:N-acetylglucosaminylphosphatidylinositol deacetylase activity"/>
    <property type="evidence" value="ECO:0007669"/>
    <property type="project" value="UniProtKB-EC"/>
</dbReference>
<reference evidence="3 4" key="1">
    <citation type="submission" date="2018-11" db="EMBL/GenBank/DDBJ databases">
        <authorList>
            <consortium name="Pathogen Informatics"/>
        </authorList>
    </citation>
    <scope>NUCLEOTIDE SEQUENCE [LARGE SCALE GENOMIC DNA]</scope>
</reference>
<dbReference type="EMBL" id="UYRT01014194">
    <property type="protein sequence ID" value="VDK53798.1"/>
    <property type="molecule type" value="Genomic_DNA"/>
</dbReference>
<dbReference type="GO" id="GO:0006506">
    <property type="term" value="P:GPI anchor biosynthetic process"/>
    <property type="evidence" value="ECO:0007669"/>
    <property type="project" value="UniProtKB-UniPathway"/>
</dbReference>
<organism evidence="3 4">
    <name type="scientific">Gongylonema pulchrum</name>
    <dbReference type="NCBI Taxonomy" id="637853"/>
    <lineage>
        <taxon>Eukaryota</taxon>
        <taxon>Metazoa</taxon>
        <taxon>Ecdysozoa</taxon>
        <taxon>Nematoda</taxon>
        <taxon>Chromadorea</taxon>
        <taxon>Rhabditida</taxon>
        <taxon>Spirurina</taxon>
        <taxon>Spiruromorpha</taxon>
        <taxon>Spiruroidea</taxon>
        <taxon>Gongylonematidae</taxon>
        <taxon>Gongylonema</taxon>
    </lineage>
</organism>